<dbReference type="InterPro" id="IPR049551">
    <property type="entry name" value="PKS_DH_C"/>
</dbReference>
<dbReference type="InterPro" id="IPR042104">
    <property type="entry name" value="PKS_dehydratase_sf"/>
</dbReference>
<dbReference type="InterPro" id="IPR049552">
    <property type="entry name" value="PKS_DH_N"/>
</dbReference>
<dbReference type="InterPro" id="IPR006162">
    <property type="entry name" value="Ppantetheine_attach_site"/>
</dbReference>
<dbReference type="SUPFAM" id="SSF47336">
    <property type="entry name" value="ACP-like"/>
    <property type="match status" value="1"/>
</dbReference>
<dbReference type="PROSITE" id="PS52004">
    <property type="entry name" value="KS3_2"/>
    <property type="match status" value="1"/>
</dbReference>
<dbReference type="SMART" id="SM00825">
    <property type="entry name" value="PKS_KS"/>
    <property type="match status" value="1"/>
</dbReference>
<protein>
    <submittedName>
        <fullName evidence="12">Type I polyketide synthase</fullName>
    </submittedName>
</protein>
<dbReference type="PANTHER" id="PTHR43775">
    <property type="entry name" value="FATTY ACID SYNTHASE"/>
    <property type="match status" value="1"/>
</dbReference>
<dbReference type="Gene3D" id="3.40.366.10">
    <property type="entry name" value="Malonyl-Coenzyme A Acyl Carrier Protein, domain 2"/>
    <property type="match status" value="1"/>
</dbReference>
<dbReference type="Gene3D" id="3.40.47.10">
    <property type="match status" value="1"/>
</dbReference>
<dbReference type="InterPro" id="IPR014031">
    <property type="entry name" value="Ketoacyl_synth_C"/>
</dbReference>
<feature type="domain" description="Carrier" evidence="9">
    <location>
        <begin position="2048"/>
        <end position="2123"/>
    </location>
</feature>
<evidence type="ECO:0000256" key="3">
    <source>
        <dbReference type="ARBA" id="ARBA00022553"/>
    </source>
</evidence>
<dbReference type="InterPro" id="IPR020807">
    <property type="entry name" value="PKS_DH"/>
</dbReference>
<evidence type="ECO:0000256" key="6">
    <source>
        <dbReference type="ARBA" id="ARBA00023268"/>
    </source>
</evidence>
<dbReference type="Gene3D" id="1.10.1200.10">
    <property type="entry name" value="ACP-like"/>
    <property type="match status" value="1"/>
</dbReference>
<dbReference type="SMART" id="SM00829">
    <property type="entry name" value="PKS_ER"/>
    <property type="match status" value="1"/>
</dbReference>
<keyword evidence="4" id="KW-0808">Transferase</keyword>
<evidence type="ECO:0000256" key="7">
    <source>
        <dbReference type="ARBA" id="ARBA00023315"/>
    </source>
</evidence>
<name>A0A8A1UXW7_STRR1</name>
<dbReference type="InterPro" id="IPR049900">
    <property type="entry name" value="PKS_mFAS_DH"/>
</dbReference>
<dbReference type="SMART" id="SM00823">
    <property type="entry name" value="PKS_PP"/>
    <property type="match status" value="1"/>
</dbReference>
<dbReference type="Pfam" id="PF00109">
    <property type="entry name" value="ketoacyl-synt"/>
    <property type="match status" value="1"/>
</dbReference>
<dbReference type="Pfam" id="PF22621">
    <property type="entry name" value="CurL-like_PKS_C"/>
    <property type="match status" value="1"/>
</dbReference>
<dbReference type="GO" id="GO:0031177">
    <property type="term" value="F:phosphopantetheine binding"/>
    <property type="evidence" value="ECO:0007669"/>
    <property type="project" value="InterPro"/>
</dbReference>
<dbReference type="GeneID" id="66859650"/>
<dbReference type="InterPro" id="IPR020841">
    <property type="entry name" value="PKS_Beta-ketoAc_synthase_dom"/>
</dbReference>
<evidence type="ECO:0000313" key="13">
    <source>
        <dbReference type="Proteomes" id="UP000011074"/>
    </source>
</evidence>
<dbReference type="InterPro" id="IPR020806">
    <property type="entry name" value="PKS_PP-bd"/>
</dbReference>
<dbReference type="Gene3D" id="3.40.50.720">
    <property type="entry name" value="NAD(P)-binding Rossmann-like Domain"/>
    <property type="match status" value="3"/>
</dbReference>
<dbReference type="Pfam" id="PF00698">
    <property type="entry name" value="Acyl_transf_1"/>
    <property type="match status" value="1"/>
</dbReference>
<keyword evidence="7" id="KW-0012">Acyltransferase</keyword>
<evidence type="ECO:0000259" key="10">
    <source>
        <dbReference type="PROSITE" id="PS52004"/>
    </source>
</evidence>
<dbReference type="GO" id="GO:0006633">
    <property type="term" value="P:fatty acid biosynthetic process"/>
    <property type="evidence" value="ECO:0007669"/>
    <property type="project" value="InterPro"/>
</dbReference>
<dbReference type="InterPro" id="IPR011032">
    <property type="entry name" value="GroES-like_sf"/>
</dbReference>
<dbReference type="SMART" id="SM00827">
    <property type="entry name" value="PKS_AT"/>
    <property type="match status" value="1"/>
</dbReference>
<dbReference type="Pfam" id="PF21089">
    <property type="entry name" value="PKS_DH_N"/>
    <property type="match status" value="1"/>
</dbReference>
<dbReference type="PANTHER" id="PTHR43775:SF37">
    <property type="entry name" value="SI:DKEY-61P9.11"/>
    <property type="match status" value="1"/>
</dbReference>
<dbReference type="InterPro" id="IPR009081">
    <property type="entry name" value="PP-bd_ACP"/>
</dbReference>
<dbReference type="GO" id="GO:0017000">
    <property type="term" value="P:antibiotic biosynthetic process"/>
    <property type="evidence" value="ECO:0007669"/>
    <property type="project" value="UniProtKB-KW"/>
</dbReference>
<evidence type="ECO:0000256" key="2">
    <source>
        <dbReference type="ARBA" id="ARBA00022450"/>
    </source>
</evidence>
<feature type="active site" description="Proton donor; for dehydratase activity" evidence="8">
    <location>
        <position position="1119"/>
    </location>
</feature>
<dbReference type="SUPFAM" id="SSF50129">
    <property type="entry name" value="GroES-like"/>
    <property type="match status" value="1"/>
</dbReference>
<dbReference type="InterPro" id="IPR020843">
    <property type="entry name" value="ER"/>
</dbReference>
<reference evidence="12" key="2">
    <citation type="submission" date="2020-01" db="EMBL/GenBank/DDBJ databases">
        <authorList>
            <person name="Algora L."/>
            <person name="Schniete J.K."/>
            <person name="MacFadyen A."/>
            <person name="Hoskisson P.A."/>
            <person name="Hunter I.S."/>
            <person name="Herron P.R."/>
        </authorList>
    </citation>
    <scope>NUCLEOTIDE SEQUENCE</scope>
    <source>
        <strain evidence="12">ATCC 10970</strain>
    </source>
</reference>
<dbReference type="InterPro" id="IPR014030">
    <property type="entry name" value="Ketoacyl_synth_N"/>
</dbReference>
<feature type="region of interest" description="N-terminal hotdog fold" evidence="8">
    <location>
        <begin position="916"/>
        <end position="1040"/>
    </location>
</feature>
<dbReference type="CDD" id="cd05195">
    <property type="entry name" value="enoyl_red"/>
    <property type="match status" value="1"/>
</dbReference>
<proteinExistence type="predicted"/>
<dbReference type="PROSITE" id="PS52019">
    <property type="entry name" value="PKS_MFAS_DH"/>
    <property type="match status" value="1"/>
</dbReference>
<dbReference type="PROSITE" id="PS00012">
    <property type="entry name" value="PHOSPHOPANTETHEINE"/>
    <property type="match status" value="1"/>
</dbReference>
<evidence type="ECO:0000313" key="12">
    <source>
        <dbReference type="EMBL" id="QST84970.1"/>
    </source>
</evidence>
<dbReference type="InterPro" id="IPR016036">
    <property type="entry name" value="Malonyl_transacylase_ACP-bd"/>
</dbReference>
<dbReference type="InterPro" id="IPR016035">
    <property type="entry name" value="Acyl_Trfase/lysoPLipase"/>
</dbReference>
<dbReference type="SUPFAM" id="SSF51735">
    <property type="entry name" value="NAD(P)-binding Rossmann-fold domains"/>
    <property type="match status" value="3"/>
</dbReference>
<dbReference type="EMBL" id="CP048261">
    <property type="protein sequence ID" value="QST84970.1"/>
    <property type="molecule type" value="Genomic_DNA"/>
</dbReference>
<feature type="region of interest" description="C-terminal hotdog fold" evidence="8">
    <location>
        <begin position="1053"/>
        <end position="1203"/>
    </location>
</feature>
<dbReference type="GO" id="GO:0005737">
    <property type="term" value="C:cytoplasm"/>
    <property type="evidence" value="ECO:0007669"/>
    <property type="project" value="TreeGrafter"/>
</dbReference>
<dbReference type="PROSITE" id="PS50075">
    <property type="entry name" value="CARRIER"/>
    <property type="match status" value="1"/>
</dbReference>
<evidence type="ECO:0000259" key="11">
    <source>
        <dbReference type="PROSITE" id="PS52019"/>
    </source>
</evidence>
<keyword evidence="2" id="KW-0596">Phosphopantetheine</keyword>
<dbReference type="Pfam" id="PF13602">
    <property type="entry name" value="ADH_zinc_N_2"/>
    <property type="match status" value="1"/>
</dbReference>
<dbReference type="InterPro" id="IPR057326">
    <property type="entry name" value="KR_dom"/>
</dbReference>
<comment type="pathway">
    <text evidence="1">Antibiotic biosynthesis.</text>
</comment>
<evidence type="ECO:0000256" key="4">
    <source>
        <dbReference type="ARBA" id="ARBA00022679"/>
    </source>
</evidence>
<feature type="domain" description="Ketosynthase family 3 (KS3)" evidence="10">
    <location>
        <begin position="7"/>
        <end position="429"/>
    </location>
</feature>
<accession>A0A8A1UXW7</accession>
<dbReference type="SMART" id="SM00822">
    <property type="entry name" value="PKS_KR"/>
    <property type="match status" value="1"/>
</dbReference>
<dbReference type="SMART" id="SM00826">
    <property type="entry name" value="PKS_DH"/>
    <property type="match status" value="1"/>
</dbReference>
<dbReference type="Proteomes" id="UP000011074">
    <property type="component" value="Chromosome"/>
</dbReference>
<dbReference type="GO" id="GO:0071770">
    <property type="term" value="P:DIM/DIP cell wall layer assembly"/>
    <property type="evidence" value="ECO:0007669"/>
    <property type="project" value="TreeGrafter"/>
</dbReference>
<dbReference type="InterPro" id="IPR036736">
    <property type="entry name" value="ACP-like_sf"/>
</dbReference>
<reference evidence="12" key="1">
    <citation type="submission" date="2012-12" db="EMBL/GenBank/DDBJ databases">
        <authorList>
            <person name="Pethick F.E."/>
            <person name="MacFadyen A.C."/>
            <person name="Tang Z."/>
            <person name="Sangal V."/>
            <person name="Tze-Tze L."/>
            <person name="Chu J."/>
            <person name="Guo M."/>
            <person name="Kirby R."/>
            <person name="Hoskisson P.A."/>
            <person name="Herron P.R."/>
            <person name="Hunter I.S."/>
        </authorList>
    </citation>
    <scope>NUCLEOTIDE SEQUENCE</scope>
    <source>
        <strain evidence="12">ATCC 10970</strain>
    </source>
</reference>
<evidence type="ECO:0000256" key="1">
    <source>
        <dbReference type="ARBA" id="ARBA00004792"/>
    </source>
</evidence>
<sequence>MTDNRTVEPIAVVGAGCRYPGGAHSLEALEELLFAGRETVGEVPAARWSQAELAVLPPAVADRMRWGCFLDGDVYAYEPEFFGINAQEAAWVDPQQRLLWEVTWEALEHAGIPPLSLAGSRTGLYFGLMSRDYLLRSQQPLAASDPYALYAGIDSMGLGRLAFLLDVRGPQLPFEMACASSLAGVHLACQGLRAGEADLALAGGVILHLLPETTATMAHWLAFSPTGRCSAFDAAANGYVRGEGCGVVVLKRYRDAVRDGDRILAVLRGSAINQNGRDTRLTAPSLRAQQAVYQQALRRAGVAGHEVGLVEAHGTGTAVGDPIEFAALASVYGTGKDGCALGAVKTNLGHAEPAAGLAGLLKVITSLRRGIIPATLNFSRWNPQINAGDTRLFVPTKAASWPVQGTAPRLAAVSAFGISGCNAHMLVEQAPAARSVTRSRCALPRSPQVLSEGSGDPDNHLFLLSGGTPGAVRSGAARLADWLEQPGIQPALEDIAYTLAAGRSHNRCRAGVVADSHQQLVATLRACSRGEAAPGLVEGTSLSQTGPGPVWVFSGHGSQWAAMGRNLLDQDRGFTAAVDELEPLIAAESGFSVRQALLAPQVVTGADTVQPVIFAVQLGIAAMWRERGVRPAAVIGHSMGETAAAVVAGALSTRDGVKVICRRSRVITRQLVARTPNAGTMASVLLPSERVASDIAASGISGVETAVLASPSTTVVGGDAAQVRKLVAYWEQRNVSVRLVNVDYASHTRHMDPVLGEMTNALRDVVPRTPTVPFYSTVLSDPRAEALMDADYWVANLRQVVQFEPAVRALAEDGHRLFVEVSPHPLLTSALQETLTDLALSDAVVLASMSKTANSPQAFTAQMAALHCSGHPLPVERLAPHGTFIDLPATSWERRHFEITPGDRPGTSAPRASSAHPLLGVHLADPARDGTHYWQSRIDVEDLPWLQDHKVDGTCVLPATAMIEMALGTAVDLFSTEPAGVRLEDIDLRHLIPLTEATEVTCNARKDRDDSARWEMGVSSGQGTNTVHATARLRRQATPPRRQDIDQLTARHPHDIAVEWVYARLRDDFRLQHGTAFAGLVTVRHSDAREPMSLLAEICLPDAARGQARQMHSHPVTMDICGQAGVAAWMTGRGLGEGMLLPVRLAHVAVHGDTVQGRYCHVRLEQAEEQACTAHIDLLDADGNVLAELGGLQYVRRPAQSAQDTFNSRLLQPRWAPTPLPAATPLACGNWLLLDAAGTGTAARDLAAALGTEDGPCAVAVLSTPDGQGPREPALSDLLHRSCPSEVVVIFPSTEDTGASSAPDRARQAVGSLLAEIVQPLLAAGHPSPPRLRAVTHRAQRVRPGDIPDLGQAGVRGLMRTLSYEHPQLHPATVDIDASTTTDVLARELLTCPDSQDDVAYRDGRRYTARLGSEPLGEADLHQVRADHAHDALALRPQYPGDPDSLRLTAEPRRAPAAGEVEIRIQATGLSFINMLKAFGLYDQFRVPGGDLPPDTFECAGTITAVGEGVCDRRIGDRVAAWTTGRPITSFVSTPAGVTLPLPDEVTLNDGAALPHAYTTAQYAVHHLARLRRGETILVHSASGGTGLAVIHLAQALGATVLATAGSEHKRESLRHLGIEHVMDSRTLDFADRVRELTHERGVDVVVNSLTGPAQSASLDLLAPHGRFIELGKQDIYANTRLGLLPFHRGITFTSIDMLAVGAHNAPLAQTLCAEVADLLRNGALAMLPVTTYPVQDAARAFRAMATAQHTGKLVLTWPERGSITVPVRPHDATVVRDDGSYIITGGLGGLGLLAARWLAHNGAPHLVLSGRSRPSRNAQQIIGDLRTAGTRVDVVNGDIAEPATAPRLVAAAAVDGYPLRGVLHCAAVVEDATAARITKDLLDRVWRPKVNGAWHLHHATLDADLDWWVGFSSIASVLGSPGQGAYTAANAWLDEFITWRRAQGRPATGINWGPWARYGRGSGMEERGHIMIEPDDGIAALEQILRHDRPRTGYSPLDIAHWLASYPDTATLEYFADLTTTAHGSGSAPPADADGLLAALHEAPPDDRRALLRDRTAQHIADVLRLDACDPNASLTLLGLDSLRAVEIRNRLQRELRLTFPQTALWTHPTVTALTDYLLGQLTEQHNLPTTSAA</sequence>
<dbReference type="Gene3D" id="3.10.129.110">
    <property type="entry name" value="Polyketide synthase dehydratase"/>
    <property type="match status" value="1"/>
</dbReference>
<dbReference type="PROSITE" id="PS00606">
    <property type="entry name" value="KS3_1"/>
    <property type="match status" value="1"/>
</dbReference>
<dbReference type="GO" id="GO:0004312">
    <property type="term" value="F:fatty acid synthase activity"/>
    <property type="evidence" value="ECO:0007669"/>
    <property type="project" value="TreeGrafter"/>
</dbReference>
<evidence type="ECO:0000259" key="9">
    <source>
        <dbReference type="PROSITE" id="PS50075"/>
    </source>
</evidence>
<evidence type="ECO:0000256" key="8">
    <source>
        <dbReference type="PROSITE-ProRule" id="PRU01363"/>
    </source>
</evidence>
<dbReference type="GO" id="GO:0004315">
    <property type="term" value="F:3-oxoacyl-[acyl-carrier-protein] synthase activity"/>
    <property type="evidence" value="ECO:0007669"/>
    <property type="project" value="InterPro"/>
</dbReference>
<dbReference type="InterPro" id="IPR014043">
    <property type="entry name" value="Acyl_transferase_dom"/>
</dbReference>
<keyword evidence="6" id="KW-0511">Multifunctional enzyme</keyword>
<organism evidence="12 13">
    <name type="scientific">Streptomyces rimosus subsp. rimosus (strain ATCC 10970 / DSM 40260 / JCM 4667 / NRRL 2234)</name>
    <dbReference type="NCBI Taxonomy" id="1265868"/>
    <lineage>
        <taxon>Bacteria</taxon>
        <taxon>Bacillati</taxon>
        <taxon>Actinomycetota</taxon>
        <taxon>Actinomycetes</taxon>
        <taxon>Kitasatosporales</taxon>
        <taxon>Streptomycetaceae</taxon>
        <taxon>Streptomyces</taxon>
    </lineage>
</organism>
<dbReference type="RefSeq" id="WP_032920506.1">
    <property type="nucleotide sequence ID" value="NZ_CP048261.1"/>
</dbReference>
<feature type="active site" description="Proton acceptor; for dehydratase activity" evidence="8">
    <location>
        <position position="949"/>
    </location>
</feature>
<dbReference type="Pfam" id="PF14765">
    <property type="entry name" value="PS-DH"/>
    <property type="match status" value="1"/>
</dbReference>
<evidence type="ECO:0000256" key="5">
    <source>
        <dbReference type="ARBA" id="ARBA00023194"/>
    </source>
</evidence>
<feature type="domain" description="PKS/mFAS DH" evidence="11">
    <location>
        <begin position="916"/>
        <end position="1203"/>
    </location>
</feature>
<dbReference type="InterPro" id="IPR016039">
    <property type="entry name" value="Thiolase-like"/>
</dbReference>
<gene>
    <name evidence="12" type="ORF">SRIM_036740</name>
</gene>
<dbReference type="Pfam" id="PF00550">
    <property type="entry name" value="PP-binding"/>
    <property type="match status" value="1"/>
</dbReference>
<dbReference type="SUPFAM" id="SSF55048">
    <property type="entry name" value="Probable ACP-binding domain of malonyl-CoA ACP transacylase"/>
    <property type="match status" value="1"/>
</dbReference>
<dbReference type="SUPFAM" id="SSF52151">
    <property type="entry name" value="FabD/lysophospholipase-like"/>
    <property type="match status" value="1"/>
</dbReference>
<keyword evidence="5" id="KW-0045">Antibiotic biosynthesis</keyword>
<dbReference type="InterPro" id="IPR013968">
    <property type="entry name" value="PKS_KR"/>
</dbReference>
<dbReference type="Gene3D" id="3.30.70.250">
    <property type="entry name" value="Malonyl-CoA ACP transacylase, ACP-binding"/>
    <property type="match status" value="1"/>
</dbReference>
<dbReference type="GO" id="GO:0005886">
    <property type="term" value="C:plasma membrane"/>
    <property type="evidence" value="ECO:0007669"/>
    <property type="project" value="TreeGrafter"/>
</dbReference>
<dbReference type="CDD" id="cd00833">
    <property type="entry name" value="PKS"/>
    <property type="match status" value="1"/>
</dbReference>
<dbReference type="InterPro" id="IPR018201">
    <property type="entry name" value="Ketoacyl_synth_AS"/>
</dbReference>
<dbReference type="InterPro" id="IPR036291">
    <property type="entry name" value="NAD(P)-bd_dom_sf"/>
</dbReference>
<dbReference type="SUPFAM" id="SSF53901">
    <property type="entry name" value="Thiolase-like"/>
    <property type="match status" value="1"/>
</dbReference>
<dbReference type="Pfam" id="PF08659">
    <property type="entry name" value="KR"/>
    <property type="match status" value="1"/>
</dbReference>
<reference evidence="12" key="3">
    <citation type="journal article" date="2021" name="bioRxiv">
        <title>Bilateral symmetry of linear streptomycete chromosomes.</title>
        <authorList>
            <person name="Algora-Gallardo L."/>
            <person name="Schniete J.K."/>
            <person name="Mark D.R."/>
            <person name="Hunter I.S."/>
            <person name="Herron P.R."/>
        </authorList>
    </citation>
    <scope>NUCLEOTIDE SEQUENCE</scope>
    <source>
        <strain evidence="12">ATCC 10970</strain>
    </source>
</reference>
<dbReference type="InterPro" id="IPR050091">
    <property type="entry name" value="PKS_NRPS_Biosynth_Enz"/>
</dbReference>
<dbReference type="FunFam" id="3.40.50.720:FF:000209">
    <property type="entry name" value="Polyketide synthase Pks12"/>
    <property type="match status" value="1"/>
</dbReference>
<dbReference type="Pfam" id="PF02801">
    <property type="entry name" value="Ketoacyl-synt_C"/>
    <property type="match status" value="1"/>
</dbReference>
<keyword evidence="3" id="KW-0597">Phosphoprotein</keyword>
<dbReference type="InterPro" id="IPR001227">
    <property type="entry name" value="Ac_transferase_dom_sf"/>
</dbReference>
<dbReference type="GO" id="GO:0016491">
    <property type="term" value="F:oxidoreductase activity"/>
    <property type="evidence" value="ECO:0007669"/>
    <property type="project" value="InterPro"/>
</dbReference>
<dbReference type="Gene3D" id="3.90.180.10">
    <property type="entry name" value="Medium-chain alcohol dehydrogenases, catalytic domain"/>
    <property type="match status" value="1"/>
</dbReference>